<gene>
    <name evidence="1" type="ORF">BaRGS_00032196</name>
</gene>
<keyword evidence="2" id="KW-1185">Reference proteome</keyword>
<evidence type="ECO:0000313" key="2">
    <source>
        <dbReference type="Proteomes" id="UP001519460"/>
    </source>
</evidence>
<feature type="non-terminal residue" evidence="1">
    <location>
        <position position="1"/>
    </location>
</feature>
<organism evidence="1 2">
    <name type="scientific">Batillaria attramentaria</name>
    <dbReference type="NCBI Taxonomy" id="370345"/>
    <lineage>
        <taxon>Eukaryota</taxon>
        <taxon>Metazoa</taxon>
        <taxon>Spiralia</taxon>
        <taxon>Lophotrochozoa</taxon>
        <taxon>Mollusca</taxon>
        <taxon>Gastropoda</taxon>
        <taxon>Caenogastropoda</taxon>
        <taxon>Sorbeoconcha</taxon>
        <taxon>Cerithioidea</taxon>
        <taxon>Batillariidae</taxon>
        <taxon>Batillaria</taxon>
    </lineage>
</organism>
<name>A0ABD0JPH8_9CAEN</name>
<evidence type="ECO:0000313" key="1">
    <source>
        <dbReference type="EMBL" id="KAK7476578.1"/>
    </source>
</evidence>
<protein>
    <submittedName>
        <fullName evidence="1">Uncharacterized protein</fullName>
    </submittedName>
</protein>
<dbReference type="EMBL" id="JACVVK020000372">
    <property type="protein sequence ID" value="KAK7476578.1"/>
    <property type="molecule type" value="Genomic_DNA"/>
</dbReference>
<comment type="caution">
    <text evidence="1">The sequence shown here is derived from an EMBL/GenBank/DDBJ whole genome shotgun (WGS) entry which is preliminary data.</text>
</comment>
<proteinExistence type="predicted"/>
<reference evidence="1 2" key="1">
    <citation type="journal article" date="2023" name="Sci. Data">
        <title>Genome assembly of the Korean intertidal mud-creeper Batillaria attramentaria.</title>
        <authorList>
            <person name="Patra A.K."/>
            <person name="Ho P.T."/>
            <person name="Jun S."/>
            <person name="Lee S.J."/>
            <person name="Kim Y."/>
            <person name="Won Y.J."/>
        </authorList>
    </citation>
    <scope>NUCLEOTIDE SEQUENCE [LARGE SCALE GENOMIC DNA]</scope>
    <source>
        <strain evidence="1">Wonlab-2016</strain>
    </source>
</reference>
<dbReference type="AlphaFoldDB" id="A0ABD0JPH8"/>
<sequence length="97" mass="11553">YIDWRMTAKILPSVVNYCHESLQFQDTQRRYTIAGHWDLRFYKLQQEEPGAQNISFSAGRVKGRPLRKTNAWHCRSVAQRTTWDMRQIVISINWLSP</sequence>
<dbReference type="Proteomes" id="UP001519460">
    <property type="component" value="Unassembled WGS sequence"/>
</dbReference>
<accession>A0ABD0JPH8</accession>